<dbReference type="AlphaFoldDB" id="A0A1F7Y011"/>
<dbReference type="EMBL" id="MGGE01000036">
    <property type="protein sequence ID" value="OGM20657.1"/>
    <property type="molecule type" value="Genomic_DNA"/>
</dbReference>
<protein>
    <recommendedName>
        <fullName evidence="1">Ribbon-helix-helix protein CopG domain-containing protein</fullName>
    </recommendedName>
</protein>
<evidence type="ECO:0000259" key="1">
    <source>
        <dbReference type="Pfam" id="PF01402"/>
    </source>
</evidence>
<dbReference type="Proteomes" id="UP000178419">
    <property type="component" value="Unassembled WGS sequence"/>
</dbReference>
<dbReference type="InterPro" id="IPR010985">
    <property type="entry name" value="Ribbon_hlx_hlx"/>
</dbReference>
<dbReference type="InterPro" id="IPR002145">
    <property type="entry name" value="CopG"/>
</dbReference>
<dbReference type="CDD" id="cd21631">
    <property type="entry name" value="RHH_CopG_NikR-like"/>
    <property type="match status" value="1"/>
</dbReference>
<dbReference type="GO" id="GO:0006355">
    <property type="term" value="P:regulation of DNA-templated transcription"/>
    <property type="evidence" value="ECO:0007669"/>
    <property type="project" value="InterPro"/>
</dbReference>
<dbReference type="SUPFAM" id="SSF47598">
    <property type="entry name" value="Ribbon-helix-helix"/>
    <property type="match status" value="1"/>
</dbReference>
<gene>
    <name evidence="2" type="ORF">A2714_05740</name>
</gene>
<dbReference type="Gene3D" id="1.10.1220.10">
    <property type="entry name" value="Met repressor-like"/>
    <property type="match status" value="1"/>
</dbReference>
<evidence type="ECO:0000313" key="3">
    <source>
        <dbReference type="Proteomes" id="UP000178419"/>
    </source>
</evidence>
<dbReference type="InterPro" id="IPR013321">
    <property type="entry name" value="Arc_rbn_hlx_hlx"/>
</dbReference>
<proteinExistence type="predicted"/>
<reference evidence="2 3" key="1">
    <citation type="journal article" date="2016" name="Nat. Commun.">
        <title>Thousands of microbial genomes shed light on interconnected biogeochemical processes in an aquifer system.</title>
        <authorList>
            <person name="Anantharaman K."/>
            <person name="Brown C.T."/>
            <person name="Hug L.A."/>
            <person name="Sharon I."/>
            <person name="Castelle C.J."/>
            <person name="Probst A.J."/>
            <person name="Thomas B.C."/>
            <person name="Singh A."/>
            <person name="Wilkins M.J."/>
            <person name="Karaoz U."/>
            <person name="Brodie E.L."/>
            <person name="Williams K.H."/>
            <person name="Hubbard S.S."/>
            <person name="Banfield J.F."/>
        </authorList>
    </citation>
    <scope>NUCLEOTIDE SEQUENCE [LARGE SCALE GENOMIC DNA]</scope>
</reference>
<accession>A0A1F7Y011</accession>
<comment type="caution">
    <text evidence="2">The sequence shown here is derived from an EMBL/GenBank/DDBJ whole genome shotgun (WGS) entry which is preliminary data.</text>
</comment>
<sequence length="83" mass="9580">MIRTQVYLPDDLHRELKLKAATSGKNFSELIREGVRKVVAKKATRNRKKDIQGWKDFIGFCKTDFGGKSGQELIDDYYENDVV</sequence>
<name>A0A1F7Y011_9BACT</name>
<dbReference type="Pfam" id="PF01402">
    <property type="entry name" value="RHH_1"/>
    <property type="match status" value="1"/>
</dbReference>
<feature type="domain" description="Ribbon-helix-helix protein CopG" evidence="1">
    <location>
        <begin position="3"/>
        <end position="40"/>
    </location>
</feature>
<organism evidence="2 3">
    <name type="scientific">Candidatus Woesebacteria bacterium RIFCSPHIGHO2_01_FULL_38_9</name>
    <dbReference type="NCBI Taxonomy" id="1802492"/>
    <lineage>
        <taxon>Bacteria</taxon>
        <taxon>Candidatus Woeseibacteriota</taxon>
    </lineage>
</organism>
<evidence type="ECO:0000313" key="2">
    <source>
        <dbReference type="EMBL" id="OGM20657.1"/>
    </source>
</evidence>